<dbReference type="EMBL" id="JBHLVX010000004">
    <property type="protein sequence ID" value="MFC0266584.1"/>
    <property type="molecule type" value="Genomic_DNA"/>
</dbReference>
<dbReference type="RefSeq" id="WP_019953013.1">
    <property type="nucleotide sequence ID" value="NZ_JBHLVX010000004.1"/>
</dbReference>
<accession>A0ABV6FYW1</accession>
<sequence length="531" mass="59304">METTASREAALVRSDDSFEPDWYRRRYPDVAATGLDPLRHYLEIGEPLGRWAGPSFCAGWYRQRYDDVARAGASPLLHYIRSGRAEGRQPRPLSAMALEPALHAPEDDAAHQRALAELEALRHDDNALEADYACWVLARWHAANQRWCRAAEILTARGPGHWQMPAHYGPRLLALEALLHSGQWQAAQAACLRLLRDAPDYADACLAMANLLAAQAPVGSQAERSMPWETLRLRWVNRALRPAGLQAIELADASRPLLLDNLRGEPPARSANGESQPLISVIVPVYNAEAVLACALRSLRDQTHDNLEILVIDDASTDGSAGLAASFAEQDARFRLIRQSGNQGTYAARNRGLRESRGAYFTVHDSDDWSHPQKIALQLSALQANAGWQACRSSWVRCTDRLEFGGWLMERGWVYPNTSSLLFRRSVFETIGFWDRVRVNADTEYLNRTRAAFGARAVGEVLPGVPLSFGRMTQDSLSRDSATHRRTEFGGVRRVYHEASLKWHAEASREALYLSEFPQQRPFPAPEGNLP</sequence>
<dbReference type="Pfam" id="PF00535">
    <property type="entry name" value="Glycos_transf_2"/>
    <property type="match status" value="1"/>
</dbReference>
<evidence type="ECO:0000313" key="2">
    <source>
        <dbReference type="EMBL" id="MFC0266584.1"/>
    </source>
</evidence>
<evidence type="ECO:0000313" key="3">
    <source>
        <dbReference type="Proteomes" id="UP001589814"/>
    </source>
</evidence>
<dbReference type="PANTHER" id="PTHR22916">
    <property type="entry name" value="GLYCOSYLTRANSFERASE"/>
    <property type="match status" value="1"/>
</dbReference>
<keyword evidence="3" id="KW-1185">Reference proteome</keyword>
<dbReference type="GO" id="GO:0016757">
    <property type="term" value="F:glycosyltransferase activity"/>
    <property type="evidence" value="ECO:0007669"/>
    <property type="project" value="UniProtKB-KW"/>
</dbReference>
<feature type="domain" description="Glycosyltransferase 2-like" evidence="1">
    <location>
        <begin position="280"/>
        <end position="385"/>
    </location>
</feature>
<dbReference type="InterPro" id="IPR029044">
    <property type="entry name" value="Nucleotide-diphossugar_trans"/>
</dbReference>
<name>A0ABV6FYW1_9GAMM</name>
<dbReference type="InterPro" id="IPR001173">
    <property type="entry name" value="Glyco_trans_2-like"/>
</dbReference>
<proteinExistence type="predicted"/>
<dbReference type="Gene3D" id="3.90.550.10">
    <property type="entry name" value="Spore Coat Polysaccharide Biosynthesis Protein SpsA, Chain A"/>
    <property type="match status" value="1"/>
</dbReference>
<protein>
    <submittedName>
        <fullName evidence="2">Glycosyltransferase</fullName>
        <ecNumber evidence="2">2.4.-.-</ecNumber>
    </submittedName>
</protein>
<dbReference type="EC" id="2.4.-.-" evidence="2"/>
<dbReference type="Proteomes" id="UP001589814">
    <property type="component" value="Unassembled WGS sequence"/>
</dbReference>
<dbReference type="SUPFAM" id="SSF53448">
    <property type="entry name" value="Nucleotide-diphospho-sugar transferases"/>
    <property type="match status" value="1"/>
</dbReference>
<keyword evidence="2" id="KW-0328">Glycosyltransferase</keyword>
<evidence type="ECO:0000259" key="1">
    <source>
        <dbReference type="Pfam" id="PF00535"/>
    </source>
</evidence>
<gene>
    <name evidence="2" type="ORF">ACFFHW_01000</name>
</gene>
<comment type="caution">
    <text evidence="2">The sequence shown here is derived from an EMBL/GenBank/DDBJ whole genome shotgun (WGS) entry which is preliminary data.</text>
</comment>
<keyword evidence="2" id="KW-0808">Transferase</keyword>
<reference evidence="2 3" key="1">
    <citation type="submission" date="2024-09" db="EMBL/GenBank/DDBJ databases">
        <authorList>
            <person name="Sun Q."/>
            <person name="Mori K."/>
        </authorList>
    </citation>
    <scope>NUCLEOTIDE SEQUENCE [LARGE SCALE GENOMIC DNA]</scope>
    <source>
        <strain evidence="2 3">CCM 7415</strain>
    </source>
</reference>
<dbReference type="CDD" id="cd00761">
    <property type="entry name" value="Glyco_tranf_GTA_type"/>
    <property type="match status" value="1"/>
</dbReference>
<organism evidence="2 3">
    <name type="scientific">Kushneria aurantia</name>
    <dbReference type="NCBI Taxonomy" id="504092"/>
    <lineage>
        <taxon>Bacteria</taxon>
        <taxon>Pseudomonadati</taxon>
        <taxon>Pseudomonadota</taxon>
        <taxon>Gammaproteobacteria</taxon>
        <taxon>Oceanospirillales</taxon>
        <taxon>Halomonadaceae</taxon>
        <taxon>Kushneria</taxon>
    </lineage>
</organism>